<gene>
    <name evidence="2" type="ORF">BJ972_002197</name>
    <name evidence="3" type="ORF">ESP50_02765</name>
</gene>
<feature type="transmembrane region" description="Helical" evidence="1">
    <location>
        <begin position="128"/>
        <end position="148"/>
    </location>
</feature>
<feature type="transmembrane region" description="Helical" evidence="1">
    <location>
        <begin position="95"/>
        <end position="116"/>
    </location>
</feature>
<dbReference type="AlphaFoldDB" id="A0A4Q2M7B4"/>
<feature type="transmembrane region" description="Helical" evidence="1">
    <location>
        <begin position="317"/>
        <end position="336"/>
    </location>
</feature>
<comment type="caution">
    <text evidence="3">The sequence shown here is derived from an EMBL/GenBank/DDBJ whole genome shotgun (WGS) entry which is preliminary data.</text>
</comment>
<evidence type="ECO:0000313" key="4">
    <source>
        <dbReference type="Proteomes" id="UP000292686"/>
    </source>
</evidence>
<accession>A0A4Q2M7B4</accession>
<feature type="transmembrane region" description="Helical" evidence="1">
    <location>
        <begin position="20"/>
        <end position="39"/>
    </location>
</feature>
<feature type="transmembrane region" description="Helical" evidence="1">
    <location>
        <begin position="198"/>
        <end position="223"/>
    </location>
</feature>
<feature type="transmembrane region" description="Helical" evidence="1">
    <location>
        <begin position="160"/>
        <end position="178"/>
    </location>
</feature>
<evidence type="ECO:0000256" key="1">
    <source>
        <dbReference type="SAM" id="Phobius"/>
    </source>
</evidence>
<reference evidence="3 4" key="1">
    <citation type="submission" date="2019-01" db="EMBL/GenBank/DDBJ databases">
        <title>Agromyces.</title>
        <authorList>
            <person name="Li J."/>
        </authorList>
    </citation>
    <scope>NUCLEOTIDE SEQUENCE [LARGE SCALE GENOMIC DNA]</scope>
    <source>
        <strain evidence="3 4">DSM 23870</strain>
    </source>
</reference>
<feature type="transmembrane region" description="Helical" evidence="1">
    <location>
        <begin position="291"/>
        <end position="311"/>
    </location>
</feature>
<reference evidence="2 5" key="2">
    <citation type="submission" date="2020-07" db="EMBL/GenBank/DDBJ databases">
        <title>Sequencing the genomes of 1000 actinobacteria strains.</title>
        <authorList>
            <person name="Klenk H.-P."/>
        </authorList>
    </citation>
    <scope>NUCLEOTIDE SEQUENCE [LARGE SCALE GENOMIC DNA]</scope>
    <source>
        <strain evidence="2 5">DSM 23870</strain>
    </source>
</reference>
<feature type="transmembrane region" description="Helical" evidence="1">
    <location>
        <begin position="235"/>
        <end position="254"/>
    </location>
</feature>
<protein>
    <submittedName>
        <fullName evidence="2">Putative membrane protein</fullName>
    </submittedName>
</protein>
<feature type="transmembrane region" description="Helical" evidence="1">
    <location>
        <begin position="260"/>
        <end position="284"/>
    </location>
</feature>
<keyword evidence="1" id="KW-1133">Transmembrane helix</keyword>
<dbReference type="Proteomes" id="UP000292686">
    <property type="component" value="Unassembled WGS sequence"/>
</dbReference>
<keyword evidence="1" id="KW-0812">Transmembrane</keyword>
<dbReference type="OrthoDB" id="3225559at2"/>
<dbReference type="EMBL" id="JACCBI010000001">
    <property type="protein sequence ID" value="NYD67678.1"/>
    <property type="molecule type" value="Genomic_DNA"/>
</dbReference>
<sequence>MSTSIARASRPALDDESFALAVGAFAFAATALVAVFVFWGRELPIDGRRSLGDFTAIAGAIAAAVGFAVSRLLPRRAADVDPDDTDAARYRWFDLIALSAAHGAIALLGWIGLATILDRSFVGATVYASPAVVLAATAAALSAYLAFVSGASLSPRHLSLVLAIFLVVGMVAAMLSSTDPQWWQMNLSALGITHDVSALTFNLTLVVSGVLITTIARFGTAALPAATTTDRRRRAIVRALFVLLGVLLACVGVFPVDRFFLLHNTVATGMGVAFAALVIGLPWFIPSMPKVFVALGFVYVGVIIVLAVLFATGIYNLTAVELVSAVLIFSWIILFLRNVHNAGRARSVTP</sequence>
<dbReference type="Proteomes" id="UP000581087">
    <property type="component" value="Unassembled WGS sequence"/>
</dbReference>
<feature type="transmembrane region" description="Helical" evidence="1">
    <location>
        <begin position="54"/>
        <end position="74"/>
    </location>
</feature>
<dbReference type="EMBL" id="SDPM01000001">
    <property type="protein sequence ID" value="RXZ88125.1"/>
    <property type="molecule type" value="Genomic_DNA"/>
</dbReference>
<keyword evidence="4" id="KW-1185">Reference proteome</keyword>
<proteinExistence type="predicted"/>
<organism evidence="3 4">
    <name type="scientific">Agromyces atrinae</name>
    <dbReference type="NCBI Taxonomy" id="592376"/>
    <lineage>
        <taxon>Bacteria</taxon>
        <taxon>Bacillati</taxon>
        <taxon>Actinomycetota</taxon>
        <taxon>Actinomycetes</taxon>
        <taxon>Micrococcales</taxon>
        <taxon>Microbacteriaceae</taxon>
        <taxon>Agromyces</taxon>
    </lineage>
</organism>
<name>A0A4Q2M7B4_9MICO</name>
<dbReference type="RefSeq" id="WP_129172389.1">
    <property type="nucleotide sequence ID" value="NZ_JACCBI010000001.1"/>
</dbReference>
<evidence type="ECO:0000313" key="3">
    <source>
        <dbReference type="EMBL" id="RXZ88125.1"/>
    </source>
</evidence>
<keyword evidence="1" id="KW-0472">Membrane</keyword>
<evidence type="ECO:0000313" key="5">
    <source>
        <dbReference type="Proteomes" id="UP000581087"/>
    </source>
</evidence>
<evidence type="ECO:0000313" key="2">
    <source>
        <dbReference type="EMBL" id="NYD67678.1"/>
    </source>
</evidence>